<evidence type="ECO:0000313" key="2">
    <source>
        <dbReference type="Proteomes" id="UP001519460"/>
    </source>
</evidence>
<organism evidence="1 2">
    <name type="scientific">Batillaria attramentaria</name>
    <dbReference type="NCBI Taxonomy" id="370345"/>
    <lineage>
        <taxon>Eukaryota</taxon>
        <taxon>Metazoa</taxon>
        <taxon>Spiralia</taxon>
        <taxon>Lophotrochozoa</taxon>
        <taxon>Mollusca</taxon>
        <taxon>Gastropoda</taxon>
        <taxon>Caenogastropoda</taxon>
        <taxon>Sorbeoconcha</taxon>
        <taxon>Cerithioidea</taxon>
        <taxon>Batillariidae</taxon>
        <taxon>Batillaria</taxon>
    </lineage>
</organism>
<comment type="caution">
    <text evidence="1">The sequence shown here is derived from an EMBL/GenBank/DDBJ whole genome shotgun (WGS) entry which is preliminary data.</text>
</comment>
<protein>
    <submittedName>
        <fullName evidence="1">Uncharacterized protein</fullName>
    </submittedName>
</protein>
<gene>
    <name evidence="1" type="ORF">BaRGS_00009179</name>
</gene>
<accession>A0ABD0LKM0</accession>
<keyword evidence="2" id="KW-1185">Reference proteome</keyword>
<name>A0ABD0LKM0_9CAEN</name>
<reference evidence="1 2" key="1">
    <citation type="journal article" date="2023" name="Sci. Data">
        <title>Genome assembly of the Korean intertidal mud-creeper Batillaria attramentaria.</title>
        <authorList>
            <person name="Patra A.K."/>
            <person name="Ho P.T."/>
            <person name="Jun S."/>
            <person name="Lee S.J."/>
            <person name="Kim Y."/>
            <person name="Won Y.J."/>
        </authorList>
    </citation>
    <scope>NUCLEOTIDE SEQUENCE [LARGE SCALE GENOMIC DNA]</scope>
    <source>
        <strain evidence="1">Wonlab-2016</strain>
    </source>
</reference>
<sequence length="139" mass="15603">MYCCPVCTLHSRKLDAEGCVCRLSDGQVYDVHTCSACSQKHVQIHACDCTSVDDTVSAIHAWGQSVIALQFLYCVRSKRPQALDFFKRDMGLVIITATNLVKVRLRSPVVTVRRSAWATEAAYQLMPIHPYAFQYSCNI</sequence>
<dbReference type="EMBL" id="JACVVK020000043">
    <property type="protein sequence ID" value="KAK7499527.1"/>
    <property type="molecule type" value="Genomic_DNA"/>
</dbReference>
<proteinExistence type="predicted"/>
<evidence type="ECO:0000313" key="1">
    <source>
        <dbReference type="EMBL" id="KAK7499527.1"/>
    </source>
</evidence>
<dbReference type="Proteomes" id="UP001519460">
    <property type="component" value="Unassembled WGS sequence"/>
</dbReference>
<dbReference type="AlphaFoldDB" id="A0ABD0LKM0"/>